<proteinExistence type="predicted"/>
<dbReference type="PANTHER" id="PTHR47150">
    <property type="entry name" value="OS12G0169200 PROTEIN"/>
    <property type="match status" value="1"/>
</dbReference>
<organism evidence="1 2">
    <name type="scientific">Lithospermum erythrorhizon</name>
    <name type="common">Purple gromwell</name>
    <name type="synonym">Lithospermum officinale var. erythrorhizon</name>
    <dbReference type="NCBI Taxonomy" id="34254"/>
    <lineage>
        <taxon>Eukaryota</taxon>
        <taxon>Viridiplantae</taxon>
        <taxon>Streptophyta</taxon>
        <taxon>Embryophyta</taxon>
        <taxon>Tracheophyta</taxon>
        <taxon>Spermatophyta</taxon>
        <taxon>Magnoliopsida</taxon>
        <taxon>eudicotyledons</taxon>
        <taxon>Gunneridae</taxon>
        <taxon>Pentapetalae</taxon>
        <taxon>asterids</taxon>
        <taxon>lamiids</taxon>
        <taxon>Boraginales</taxon>
        <taxon>Boraginaceae</taxon>
        <taxon>Boraginoideae</taxon>
        <taxon>Lithospermeae</taxon>
        <taxon>Lithospermum</taxon>
    </lineage>
</organism>
<sequence length="82" mass="8965">MGRNVLGTPWWHAFFGLPGSLNDINVLDRSSVFNLVAQGRASPVNYLDNGREYNMGYYLADGVYPQCAAFVKSIPAPVGVKT</sequence>
<protein>
    <submittedName>
        <fullName evidence="1">Uncharacterized protein</fullName>
    </submittedName>
</protein>
<dbReference type="AlphaFoldDB" id="A0AAV3R8P2"/>
<dbReference type="Proteomes" id="UP001454036">
    <property type="component" value="Unassembled WGS sequence"/>
</dbReference>
<keyword evidence="2" id="KW-1185">Reference proteome</keyword>
<comment type="caution">
    <text evidence="1">The sequence shown here is derived from an EMBL/GenBank/DDBJ whole genome shotgun (WGS) entry which is preliminary data.</text>
</comment>
<evidence type="ECO:0000313" key="1">
    <source>
        <dbReference type="EMBL" id="GAA0172313.1"/>
    </source>
</evidence>
<dbReference type="PANTHER" id="PTHR47150:SF7">
    <property type="entry name" value="NUCLEASE"/>
    <property type="match status" value="1"/>
</dbReference>
<gene>
    <name evidence="1" type="ORF">LIER_26162</name>
</gene>
<name>A0AAV3R8P2_LITER</name>
<accession>A0AAV3R8P2</accession>
<reference evidence="1 2" key="1">
    <citation type="submission" date="2024-01" db="EMBL/GenBank/DDBJ databases">
        <title>The complete chloroplast genome sequence of Lithospermum erythrorhizon: insights into the phylogenetic relationship among Boraginaceae species and the maternal lineages of purple gromwells.</title>
        <authorList>
            <person name="Okada T."/>
            <person name="Watanabe K."/>
        </authorList>
    </citation>
    <scope>NUCLEOTIDE SEQUENCE [LARGE SCALE GENOMIC DNA]</scope>
</reference>
<dbReference type="Pfam" id="PF04827">
    <property type="entry name" value="Plant_tran"/>
    <property type="match status" value="1"/>
</dbReference>
<dbReference type="EMBL" id="BAABME010008063">
    <property type="protein sequence ID" value="GAA0172313.1"/>
    <property type="molecule type" value="Genomic_DNA"/>
</dbReference>
<dbReference type="InterPro" id="IPR006912">
    <property type="entry name" value="Harbinger_derived_prot"/>
</dbReference>
<evidence type="ECO:0000313" key="2">
    <source>
        <dbReference type="Proteomes" id="UP001454036"/>
    </source>
</evidence>